<dbReference type="eggNOG" id="KOG0181">
    <property type="taxonomic scope" value="Eukaryota"/>
</dbReference>
<name>L9KIY8_TUPCH</name>
<feature type="region of interest" description="Disordered" evidence="1">
    <location>
        <begin position="319"/>
        <end position="450"/>
    </location>
</feature>
<dbReference type="STRING" id="246437.L9KIY8"/>
<dbReference type="EMBL" id="KB320805">
    <property type="protein sequence ID" value="ELW62701.1"/>
    <property type="molecule type" value="Genomic_DNA"/>
</dbReference>
<dbReference type="AlphaFoldDB" id="L9KIY8"/>
<dbReference type="PANTHER" id="PTHR21937:SF5">
    <property type="entry name" value="GENE 973-RELATED"/>
    <property type="match status" value="1"/>
</dbReference>
<evidence type="ECO:0000313" key="3">
    <source>
        <dbReference type="Proteomes" id="UP000011518"/>
    </source>
</evidence>
<reference evidence="3" key="2">
    <citation type="journal article" date="2013" name="Nat. Commun.">
        <title>Genome of the Chinese tree shrew.</title>
        <authorList>
            <person name="Fan Y."/>
            <person name="Huang Z.Y."/>
            <person name="Cao C.C."/>
            <person name="Chen C.S."/>
            <person name="Chen Y.X."/>
            <person name="Fan D.D."/>
            <person name="He J."/>
            <person name="Hou H.L."/>
            <person name="Hu L."/>
            <person name="Hu X.T."/>
            <person name="Jiang X.T."/>
            <person name="Lai R."/>
            <person name="Lang Y.S."/>
            <person name="Liang B."/>
            <person name="Liao S.G."/>
            <person name="Mu D."/>
            <person name="Ma Y.Y."/>
            <person name="Niu Y.Y."/>
            <person name="Sun X.Q."/>
            <person name="Xia J.Q."/>
            <person name="Xiao J."/>
            <person name="Xiong Z.Q."/>
            <person name="Xu L."/>
            <person name="Yang L."/>
            <person name="Zhang Y."/>
            <person name="Zhao W."/>
            <person name="Zhao X.D."/>
            <person name="Zheng Y.T."/>
            <person name="Zhou J.M."/>
            <person name="Zhu Y.B."/>
            <person name="Zhang G.J."/>
            <person name="Wang J."/>
            <person name="Yao Y.G."/>
        </authorList>
    </citation>
    <scope>NUCLEOTIDE SEQUENCE [LARGE SCALE GENOMIC DNA]</scope>
</reference>
<evidence type="ECO:0000313" key="2">
    <source>
        <dbReference type="EMBL" id="ELW62701.1"/>
    </source>
</evidence>
<protein>
    <submittedName>
        <fullName evidence="2">Uncharacterized protein</fullName>
    </submittedName>
</protein>
<feature type="compositionally biased region" description="Basic and acidic residues" evidence="1">
    <location>
        <begin position="332"/>
        <end position="342"/>
    </location>
</feature>
<dbReference type="InParanoid" id="L9KIY8"/>
<evidence type="ECO:0000256" key="1">
    <source>
        <dbReference type="SAM" id="MobiDB-lite"/>
    </source>
</evidence>
<feature type="compositionally biased region" description="Basic and acidic residues" evidence="1">
    <location>
        <begin position="234"/>
        <end position="243"/>
    </location>
</feature>
<accession>L9KIY8</accession>
<dbReference type="InterPro" id="IPR031440">
    <property type="entry name" value="DUF4670"/>
</dbReference>
<feature type="compositionally biased region" description="Pro residues" evidence="1">
    <location>
        <begin position="422"/>
        <end position="433"/>
    </location>
</feature>
<organism evidence="2 3">
    <name type="scientific">Tupaia chinensis</name>
    <name type="common">Chinese tree shrew</name>
    <name type="synonym">Tupaia belangeri chinensis</name>
    <dbReference type="NCBI Taxonomy" id="246437"/>
    <lineage>
        <taxon>Eukaryota</taxon>
        <taxon>Metazoa</taxon>
        <taxon>Chordata</taxon>
        <taxon>Craniata</taxon>
        <taxon>Vertebrata</taxon>
        <taxon>Euteleostomi</taxon>
        <taxon>Mammalia</taxon>
        <taxon>Eutheria</taxon>
        <taxon>Euarchontoglires</taxon>
        <taxon>Scandentia</taxon>
        <taxon>Tupaiidae</taxon>
        <taxon>Tupaia</taxon>
    </lineage>
</organism>
<gene>
    <name evidence="2" type="ORF">TREES_T100003116</name>
</gene>
<proteinExistence type="predicted"/>
<keyword evidence="3" id="KW-1185">Reference proteome</keyword>
<reference evidence="3" key="1">
    <citation type="submission" date="2012-07" db="EMBL/GenBank/DDBJ databases">
        <title>Genome of the Chinese tree shrew, a rising model animal genetically related to primates.</title>
        <authorList>
            <person name="Zhang G."/>
            <person name="Fan Y."/>
            <person name="Yao Y."/>
            <person name="Huang Z."/>
        </authorList>
    </citation>
    <scope>NUCLEOTIDE SEQUENCE [LARGE SCALE GENOMIC DNA]</scope>
</reference>
<sequence>MFTLSLLSRGHGKLVQSKQKLEVYFEPEDYLNWKSPEDYILVNKPQGEDGTHQPSWNLFLPKTFSTRKGALILYSEGLALSAWTPEERRKVPYHPKSYRKRLDLELHTLQDLKEAILVYGSKQGKQDRAWQPYLYFRSQLESQAQRQIQPGYSAKRYLRGLLRTWPPDAMYRLHCAGYIKDSVLLQDTQLNVPKNLRPQQDLSGVPPKYHFLPVFPPFWMQQGKAFGQDQQGPDEGKAGDNGHVDQGSLAKNLGRQGSRLPPLSKQPWLEEESRAEALKLPPILEEPPRVLDPLRSQLKVNESPEELFIFPVEIHFHTQHPTREKAHKRGAPRPESEQKTAETRTLWRSSTKYASLERPRGLTMHLPPVDTGKNTLSPQEDDVLPRNAAPAVGLLPPIKGRRSPESQKSRHSPKTSGSISPSRPPSVRPPGSPLPSGQEDSRDPTLGHFLLGPDGANVCLSLSGLTQSEALPSGKGNKESLMSEGGCHAPDRVLQHEERAREKAASSGYGEITQTTAAVNSNISHEEEESSIPHFLKANAESGTNLHTDLCETSSLTQTAKKQVKH</sequence>
<feature type="compositionally biased region" description="Basic residues" evidence="1">
    <location>
        <begin position="319"/>
        <end position="331"/>
    </location>
</feature>
<feature type="region of interest" description="Disordered" evidence="1">
    <location>
        <begin position="224"/>
        <end position="269"/>
    </location>
</feature>
<dbReference type="PANTHER" id="PTHR21937">
    <property type="entry name" value="CCDC66 DOMAIN-CONTAINING PROTEIN"/>
    <property type="match status" value="1"/>
</dbReference>
<dbReference type="Proteomes" id="UP000011518">
    <property type="component" value="Unassembled WGS sequence"/>
</dbReference>